<feature type="region of interest" description="Disordered" evidence="1">
    <location>
        <begin position="97"/>
        <end position="119"/>
    </location>
</feature>
<feature type="compositionally biased region" description="Basic and acidic residues" evidence="1">
    <location>
        <begin position="102"/>
        <end position="119"/>
    </location>
</feature>
<evidence type="ECO:0000313" key="3">
    <source>
        <dbReference type="Proteomes" id="UP000006320"/>
    </source>
</evidence>
<organism evidence="2 3">
    <name type="scientific">Paraglaciecola chathamensis S18K6</name>
    <dbReference type="NCBI Taxonomy" id="1127672"/>
    <lineage>
        <taxon>Bacteria</taxon>
        <taxon>Pseudomonadati</taxon>
        <taxon>Pseudomonadota</taxon>
        <taxon>Gammaproteobacteria</taxon>
        <taxon>Alteromonadales</taxon>
        <taxon>Alteromonadaceae</taxon>
        <taxon>Paraglaciecola</taxon>
    </lineage>
</organism>
<dbReference type="PROSITE" id="PS51257">
    <property type="entry name" value="PROKAR_LIPOPROTEIN"/>
    <property type="match status" value="1"/>
</dbReference>
<reference evidence="2 3" key="1">
    <citation type="journal article" date="2017" name="Antonie Van Leeuwenhoek">
        <title>Rhizobium rhizosphaerae sp. nov., a novel species isolated from rice rhizosphere.</title>
        <authorList>
            <person name="Zhao J.J."/>
            <person name="Zhang J."/>
            <person name="Zhang R.J."/>
            <person name="Zhang C.W."/>
            <person name="Yin H.Q."/>
            <person name="Zhang X.X."/>
        </authorList>
    </citation>
    <scope>NUCLEOTIDE SEQUENCE [LARGE SCALE GENOMIC DNA]</scope>
    <source>
        <strain evidence="2 3">S18K6</strain>
    </source>
</reference>
<comment type="caution">
    <text evidence="2">The sequence shown here is derived from an EMBL/GenBank/DDBJ whole genome shotgun (WGS) entry which is preliminary data.</text>
</comment>
<dbReference type="AlphaFoldDB" id="A0AAV3USP2"/>
<evidence type="ECO:0008006" key="4">
    <source>
        <dbReference type="Google" id="ProtNLM"/>
    </source>
</evidence>
<dbReference type="EMBL" id="BAEM01000004">
    <property type="protein sequence ID" value="GAC08213.1"/>
    <property type="molecule type" value="Genomic_DNA"/>
</dbReference>
<dbReference type="RefSeq" id="WP_007984162.1">
    <property type="nucleotide sequence ID" value="NZ_BAEM01000004.1"/>
</dbReference>
<gene>
    <name evidence="2" type="ORF">GCHA_0248</name>
</gene>
<name>A0AAV3USP2_9ALTE</name>
<sequence length="119" mass="12904">MKLFHFFGATFALLTVVSCKSTGVVPLGQDSYYLGKKDSSLGVGVSLENKAEVYREASLFCSSKGLEMKIIKETVTSSIPGRLGSTEIEFSCIEKGSLETPTDTKPDQIIETRSKRLGS</sequence>
<evidence type="ECO:0000313" key="2">
    <source>
        <dbReference type="EMBL" id="GAC08213.1"/>
    </source>
</evidence>
<dbReference type="Proteomes" id="UP000006320">
    <property type="component" value="Unassembled WGS sequence"/>
</dbReference>
<evidence type="ECO:0000256" key="1">
    <source>
        <dbReference type="SAM" id="MobiDB-lite"/>
    </source>
</evidence>
<proteinExistence type="predicted"/>
<protein>
    <recommendedName>
        <fullName evidence="4">Lipoprotein</fullName>
    </recommendedName>
</protein>
<accession>A0AAV3USP2</accession>